<accession>A0ABU0SWV4</accession>
<keyword evidence="1" id="KW-0304">Gas vesicle</keyword>
<comment type="subcellular location">
    <subcellularLocation>
        <location evidence="2">Gas vesicle</location>
    </subcellularLocation>
</comment>
<organism evidence="5 6">
    <name type="scientific">Streptomyces umbrinus</name>
    <dbReference type="NCBI Taxonomy" id="67370"/>
    <lineage>
        <taxon>Bacteria</taxon>
        <taxon>Bacillati</taxon>
        <taxon>Actinomycetota</taxon>
        <taxon>Actinomycetes</taxon>
        <taxon>Kitasatosporales</taxon>
        <taxon>Streptomycetaceae</taxon>
        <taxon>Streptomyces</taxon>
        <taxon>Streptomyces phaeochromogenes group</taxon>
    </lineage>
</organism>
<proteinExistence type="inferred from homology"/>
<evidence type="ECO:0000256" key="4">
    <source>
        <dbReference type="SAM" id="MobiDB-lite"/>
    </source>
</evidence>
<dbReference type="PANTHER" id="PTHR40137:SF2">
    <property type="entry name" value="PROTEIN GVPK 1"/>
    <property type="match status" value="1"/>
</dbReference>
<dbReference type="Proteomes" id="UP001230328">
    <property type="component" value="Unassembled WGS sequence"/>
</dbReference>
<dbReference type="Pfam" id="PF05121">
    <property type="entry name" value="GvpK"/>
    <property type="match status" value="1"/>
</dbReference>
<keyword evidence="6" id="KW-1185">Reference proteome</keyword>
<comment type="caution">
    <text evidence="5">The sequence shown here is derived from an EMBL/GenBank/DDBJ whole genome shotgun (WGS) entry which is preliminary data.</text>
</comment>
<dbReference type="InterPro" id="IPR007805">
    <property type="entry name" value="GvpK"/>
</dbReference>
<dbReference type="PANTHER" id="PTHR40137">
    <property type="entry name" value="PROTEIN GVPK 1"/>
    <property type="match status" value="1"/>
</dbReference>
<evidence type="ECO:0000256" key="3">
    <source>
        <dbReference type="ARBA" id="ARBA00035659"/>
    </source>
</evidence>
<comment type="similarity">
    <text evidence="3">Belongs to the gas vesicle GvpK family.</text>
</comment>
<reference evidence="5 6" key="1">
    <citation type="submission" date="2023-07" db="EMBL/GenBank/DDBJ databases">
        <title>Comparative genomics of wheat-associated soil bacteria to identify genetic determinants of phenazine resistance.</title>
        <authorList>
            <person name="Mouncey N."/>
        </authorList>
    </citation>
    <scope>NUCLEOTIDE SEQUENCE [LARGE SCALE GENOMIC DNA]</scope>
    <source>
        <strain evidence="5 6">V2I4</strain>
    </source>
</reference>
<gene>
    <name evidence="5" type="ORF">QF035_005618</name>
</gene>
<sequence>MTPHDEPGLGRPPASRTSPPPLDTERPLPLGAQATPAPDSEPSPPRRLELDKDTVERDLVRLVLTVVELLRQLMERQAIRRVERNNLTEEQEERIGMTLMILDDRMTELRTRYDLSPEDLNLDLGPLGPLLPRQEGRH</sequence>
<evidence type="ECO:0008006" key="7">
    <source>
        <dbReference type="Google" id="ProtNLM"/>
    </source>
</evidence>
<dbReference type="EMBL" id="JAUSZI010000002">
    <property type="protein sequence ID" value="MDQ1028036.1"/>
    <property type="molecule type" value="Genomic_DNA"/>
</dbReference>
<evidence type="ECO:0000256" key="2">
    <source>
        <dbReference type="ARBA" id="ARBA00035108"/>
    </source>
</evidence>
<evidence type="ECO:0000313" key="5">
    <source>
        <dbReference type="EMBL" id="MDQ1028036.1"/>
    </source>
</evidence>
<name>A0ABU0SWV4_9ACTN</name>
<feature type="compositionally biased region" description="Basic and acidic residues" evidence="4">
    <location>
        <begin position="44"/>
        <end position="54"/>
    </location>
</feature>
<protein>
    <recommendedName>
        <fullName evidence="7">Gas vesicle protein K</fullName>
    </recommendedName>
</protein>
<evidence type="ECO:0000256" key="1">
    <source>
        <dbReference type="ARBA" id="ARBA00022987"/>
    </source>
</evidence>
<evidence type="ECO:0000313" key="6">
    <source>
        <dbReference type="Proteomes" id="UP001230328"/>
    </source>
</evidence>
<feature type="region of interest" description="Disordered" evidence="4">
    <location>
        <begin position="1"/>
        <end position="54"/>
    </location>
</feature>